<feature type="transmembrane region" description="Helical" evidence="1">
    <location>
        <begin position="97"/>
        <end position="117"/>
    </location>
</feature>
<dbReference type="STRING" id="230819.A0A5C3KLE1"/>
<feature type="domain" description="DUF6534" evidence="2">
    <location>
        <begin position="197"/>
        <end position="283"/>
    </location>
</feature>
<evidence type="ECO:0000259" key="2">
    <source>
        <dbReference type="Pfam" id="PF20152"/>
    </source>
</evidence>
<evidence type="ECO:0000313" key="4">
    <source>
        <dbReference type="Proteomes" id="UP000307440"/>
    </source>
</evidence>
<feature type="transmembrane region" description="Helical" evidence="1">
    <location>
        <begin position="49"/>
        <end position="77"/>
    </location>
</feature>
<feature type="transmembrane region" description="Helical" evidence="1">
    <location>
        <begin position="124"/>
        <end position="146"/>
    </location>
</feature>
<dbReference type="AlphaFoldDB" id="A0A5C3KLE1"/>
<protein>
    <recommendedName>
        <fullName evidence="2">DUF6534 domain-containing protein</fullName>
    </recommendedName>
</protein>
<keyword evidence="1" id="KW-1133">Transmembrane helix</keyword>
<feature type="transmembrane region" description="Helical" evidence="1">
    <location>
        <begin position="189"/>
        <end position="214"/>
    </location>
</feature>
<dbReference type="PANTHER" id="PTHR40465:SF1">
    <property type="entry name" value="DUF6534 DOMAIN-CONTAINING PROTEIN"/>
    <property type="match status" value="1"/>
</dbReference>
<keyword evidence="1" id="KW-0472">Membrane</keyword>
<dbReference type="Proteomes" id="UP000307440">
    <property type="component" value="Unassembled WGS sequence"/>
</dbReference>
<dbReference type="OrthoDB" id="3262409at2759"/>
<reference evidence="3 4" key="1">
    <citation type="journal article" date="2019" name="Nat. Ecol. Evol.">
        <title>Megaphylogeny resolves global patterns of mushroom evolution.</title>
        <authorList>
            <person name="Varga T."/>
            <person name="Krizsan K."/>
            <person name="Foldi C."/>
            <person name="Dima B."/>
            <person name="Sanchez-Garcia M."/>
            <person name="Sanchez-Ramirez S."/>
            <person name="Szollosi G.J."/>
            <person name="Szarkandi J.G."/>
            <person name="Papp V."/>
            <person name="Albert L."/>
            <person name="Andreopoulos W."/>
            <person name="Angelini C."/>
            <person name="Antonin V."/>
            <person name="Barry K.W."/>
            <person name="Bougher N.L."/>
            <person name="Buchanan P."/>
            <person name="Buyck B."/>
            <person name="Bense V."/>
            <person name="Catcheside P."/>
            <person name="Chovatia M."/>
            <person name="Cooper J."/>
            <person name="Damon W."/>
            <person name="Desjardin D."/>
            <person name="Finy P."/>
            <person name="Geml J."/>
            <person name="Haridas S."/>
            <person name="Hughes K."/>
            <person name="Justo A."/>
            <person name="Karasinski D."/>
            <person name="Kautmanova I."/>
            <person name="Kiss B."/>
            <person name="Kocsube S."/>
            <person name="Kotiranta H."/>
            <person name="LaButti K.M."/>
            <person name="Lechner B.E."/>
            <person name="Liimatainen K."/>
            <person name="Lipzen A."/>
            <person name="Lukacs Z."/>
            <person name="Mihaltcheva S."/>
            <person name="Morgado L.N."/>
            <person name="Niskanen T."/>
            <person name="Noordeloos M.E."/>
            <person name="Ohm R.A."/>
            <person name="Ortiz-Santana B."/>
            <person name="Ovrebo C."/>
            <person name="Racz N."/>
            <person name="Riley R."/>
            <person name="Savchenko A."/>
            <person name="Shiryaev A."/>
            <person name="Soop K."/>
            <person name="Spirin V."/>
            <person name="Szebenyi C."/>
            <person name="Tomsovsky M."/>
            <person name="Tulloss R.E."/>
            <person name="Uehling J."/>
            <person name="Grigoriev I.V."/>
            <person name="Vagvolgyi C."/>
            <person name="Papp T."/>
            <person name="Martin F.M."/>
            <person name="Miettinen O."/>
            <person name="Hibbett D.S."/>
            <person name="Nagy L.G."/>
        </authorList>
    </citation>
    <scope>NUCLEOTIDE SEQUENCE [LARGE SCALE GENOMIC DNA]</scope>
    <source>
        <strain evidence="3 4">CBS 121175</strain>
    </source>
</reference>
<dbReference type="EMBL" id="ML210279">
    <property type="protein sequence ID" value="TFK21076.1"/>
    <property type="molecule type" value="Genomic_DNA"/>
</dbReference>
<evidence type="ECO:0000256" key="1">
    <source>
        <dbReference type="SAM" id="Phobius"/>
    </source>
</evidence>
<dbReference type="Pfam" id="PF20152">
    <property type="entry name" value="DUF6534"/>
    <property type="match status" value="1"/>
</dbReference>
<proteinExistence type="predicted"/>
<organism evidence="3 4">
    <name type="scientific">Coprinopsis marcescibilis</name>
    <name type="common">Agaric fungus</name>
    <name type="synonym">Psathyrella marcescibilis</name>
    <dbReference type="NCBI Taxonomy" id="230819"/>
    <lineage>
        <taxon>Eukaryota</taxon>
        <taxon>Fungi</taxon>
        <taxon>Dikarya</taxon>
        <taxon>Basidiomycota</taxon>
        <taxon>Agaricomycotina</taxon>
        <taxon>Agaricomycetes</taxon>
        <taxon>Agaricomycetidae</taxon>
        <taxon>Agaricales</taxon>
        <taxon>Agaricineae</taxon>
        <taxon>Psathyrellaceae</taxon>
        <taxon>Coprinopsis</taxon>
    </lineage>
</organism>
<evidence type="ECO:0000313" key="3">
    <source>
        <dbReference type="EMBL" id="TFK21076.1"/>
    </source>
</evidence>
<dbReference type="PANTHER" id="PTHR40465">
    <property type="entry name" value="CHROMOSOME 1, WHOLE GENOME SHOTGUN SEQUENCE"/>
    <property type="match status" value="1"/>
</dbReference>
<feature type="transmembrane region" description="Helical" evidence="1">
    <location>
        <begin position="15"/>
        <end position="37"/>
    </location>
</feature>
<accession>A0A5C3KLE1</accession>
<name>A0A5C3KLE1_COPMA</name>
<sequence length="353" mass="38227">MDSGTPEQLLMGGSILLGAFGAYLILGAYLVQLHHYFMAGAESERSNRFALYALIGTVTVCEMMRVGFITFAAWRALVLAIAQPILREFPARTSPSVQILSSFIALFIQGFFAWKIWTHKFNKLIGAIAILIGIFTTTQLIIGVFIGVQMGRIGAIAEQAAASKSEGVFHQFINGQQSPGGLISFSTTIGILASTTFVCDVLITIGMFSIFHVYGKRSMAQRAKNVLRTLSINTIENGLVTSICASVTLILYFASRHPWLHMASNWLLPGLHANVLMASLNGRTLRGNKENSTITNSSNGVVISSYRAQRGASLVVVPNQHQRSNSGIAIAITTEVDFEMADRKGSDSSDISV</sequence>
<feature type="transmembrane region" description="Helical" evidence="1">
    <location>
        <begin position="235"/>
        <end position="254"/>
    </location>
</feature>
<keyword evidence="4" id="KW-1185">Reference proteome</keyword>
<dbReference type="InterPro" id="IPR045339">
    <property type="entry name" value="DUF6534"/>
</dbReference>
<gene>
    <name evidence="3" type="ORF">FA15DRAFT_97403</name>
</gene>
<keyword evidence="1" id="KW-0812">Transmembrane</keyword>